<gene>
    <name evidence="4" type="ORF">PQ456_20350</name>
</gene>
<dbReference type="EMBL" id="CP117416">
    <property type="protein sequence ID" value="WCT55471.1"/>
    <property type="molecule type" value="Genomic_DNA"/>
</dbReference>
<dbReference type="KEGG" id="pka:PQ456_20350"/>
<feature type="domain" description="DUF5704" evidence="3">
    <location>
        <begin position="361"/>
        <end position="540"/>
    </location>
</feature>
<organism evidence="4 5">
    <name type="scientific">Paenibacillus kyungheensis</name>
    <dbReference type="NCBI Taxonomy" id="1452732"/>
    <lineage>
        <taxon>Bacteria</taxon>
        <taxon>Bacillati</taxon>
        <taxon>Bacillota</taxon>
        <taxon>Bacilli</taxon>
        <taxon>Bacillales</taxon>
        <taxon>Paenibacillaceae</taxon>
        <taxon>Paenibacillus</taxon>
    </lineage>
</organism>
<dbReference type="InterPro" id="IPR043759">
    <property type="entry name" value="DUF5704"/>
</dbReference>
<evidence type="ECO:0000256" key="2">
    <source>
        <dbReference type="SAM" id="Phobius"/>
    </source>
</evidence>
<evidence type="ECO:0000256" key="1">
    <source>
        <dbReference type="SAM" id="MobiDB-lite"/>
    </source>
</evidence>
<reference evidence="4 5" key="1">
    <citation type="submission" date="2023-02" db="EMBL/GenBank/DDBJ databases">
        <title>Genome sequence of Paenibacillus kyungheensis KACC 18744.</title>
        <authorList>
            <person name="Kim S."/>
            <person name="Heo J."/>
            <person name="Kwon S.-W."/>
        </authorList>
    </citation>
    <scope>NUCLEOTIDE SEQUENCE [LARGE SCALE GENOMIC DNA]</scope>
    <source>
        <strain evidence="4 5">KACC 18744</strain>
    </source>
</reference>
<keyword evidence="2" id="KW-0472">Membrane</keyword>
<evidence type="ECO:0000313" key="4">
    <source>
        <dbReference type="EMBL" id="WCT55471.1"/>
    </source>
</evidence>
<dbReference type="AlphaFoldDB" id="A0AAX3M126"/>
<keyword evidence="5" id="KW-1185">Reference proteome</keyword>
<evidence type="ECO:0000313" key="5">
    <source>
        <dbReference type="Proteomes" id="UP001220509"/>
    </source>
</evidence>
<feature type="transmembrane region" description="Helical" evidence="2">
    <location>
        <begin position="12"/>
        <end position="30"/>
    </location>
</feature>
<evidence type="ECO:0000259" key="3">
    <source>
        <dbReference type="Pfam" id="PF18964"/>
    </source>
</evidence>
<name>A0AAX3M126_9BACL</name>
<keyword evidence="2" id="KW-0812">Transmembrane</keyword>
<proteinExistence type="predicted"/>
<protein>
    <submittedName>
        <fullName evidence="4">DUF5704 domain-containing protein</fullName>
    </submittedName>
</protein>
<feature type="compositionally biased region" description="Basic and acidic residues" evidence="1">
    <location>
        <begin position="490"/>
        <end position="499"/>
    </location>
</feature>
<feature type="region of interest" description="Disordered" evidence="1">
    <location>
        <begin position="490"/>
        <end position="521"/>
    </location>
</feature>
<accession>A0AAX3M126</accession>
<keyword evidence="2" id="KW-1133">Transmembrane helix</keyword>
<dbReference type="Proteomes" id="UP001220509">
    <property type="component" value="Chromosome"/>
</dbReference>
<sequence>MIWNEISTKNRRYFAYCLLILITFNIIFSVDLGSKKAMAADAVTPLNFYKDTSENTTEANYRYFVGMMYYDMWKGSTWVHDKAPYRGDDGLAEQDYRFTFPNRTIKSIEVSLYKYNSQNAIYFEASRTEKPPEGSTLWPNYSRAISDETPDKALNYTKNGIGTDTAIIPVDVNIKLNAPKAENITYSCTNQCGPDTEGYRIYIPVLFKIDLNANLNVYYKTKDGKSLNDIFPPRIEEMKPGTEYVFTHPENPEYKYVGYKKSTTGEDPAGGIITGDPPKFKYSGSFEKYIAYQYYDVISDPCELDPDADECTVPTEPPKEDSLCEYTILPPSVKTTTNKSLLDPQAQGHILADDNTNDRHFDATRAIPTSEHLYANAWGYNYLFQHTFDNMDGQVEYKCKVKVVYKLKWKEKRGSGDNERWVSKSDTDTKTYNFSYTRDYDYWKIKVLEVLGLDQATMSNYALPGGKVSIPTTGYTLPNVELEHSDKVEDHVKPDDDIPVKYSPPTLDGGKQGRPRIPNDESKLKNIAEGNTDDAEVRNDAIQFSFEGKDTEVMNGEWILKTAPTPKEIPVPRQIRSFKDSSEKVLYVGSQLISPKLINKANTIATGTIYYKMLEQHVQGSGDQNFPITGINTVTVHTPVVNYSLVSDDQKHNQKTTPDLYSSALILDRPFSVRIPTTGQHITYPGYGHRDYAKYVRTKQVQFPFDVYNKEQTTFIPKNTWVDVPVKQLDTFFFLPVWVDEGKYQILFRTIAENAPTSFTVQHNANVTLDNHVAVESVPVDVIGRVYDFHITDIADYNWQIVFRPWENIDVPDQASYWVGANGIDGAPRGNNTPYVLPVRQGSHPFYRNLAVKTGYHFKFDLKTKGNMFGAQDSIRITPTFSYVPREGGTPFPVDLYYSTATENLIKIGSPQDKVQRYTILNDPLRNVPDDELKNTALYMYDLLLQQTHFSQQNKPMQSNTSGANESKAISANAPDAAIWKVILERAATSLWQNLTGISWEITAEQLQSIAQKMDNPNEASSFNGFSTISSSASPVENNIISPNNAEEAIQMFQKVSRTRKVNVGTFTQLLLTQPLRTLIGPQTNLPEGNDTMRSLAAVQKWYGEYSLPADVLVVKQGTALEQFTGSTNTNRKHTTADPSIDNNIQHNPAYSSAKGLDEHSSVFLKDGYIVVNFNIETIQNNDLEKPHLQYINAPLMNQWQLEGFQKQVVDPWGFEFQLKDGDVLFYHANKGSRSDFQSSVTH</sequence>
<dbReference type="RefSeq" id="WP_273613840.1">
    <property type="nucleotide sequence ID" value="NZ_CP117416.1"/>
</dbReference>
<dbReference type="Pfam" id="PF18964">
    <property type="entry name" value="DUF5704"/>
    <property type="match status" value="1"/>
</dbReference>